<evidence type="ECO:0000313" key="5">
    <source>
        <dbReference type="EMBL" id="GFU46277.1"/>
    </source>
</evidence>
<comment type="caution">
    <text evidence="5">The sequence shown here is derived from an EMBL/GenBank/DDBJ whole genome shotgun (WGS) entry which is preliminary data.</text>
</comment>
<dbReference type="EMBL" id="BMAW01036887">
    <property type="protein sequence ID" value="GFU46277.1"/>
    <property type="molecule type" value="Genomic_DNA"/>
</dbReference>
<gene>
    <name evidence="5" type="primary">AVEN_113285_1</name>
    <name evidence="5" type="ORF">NPIL_179991</name>
    <name evidence="3" type="ORF">NPIL_379671</name>
    <name evidence="2" type="ORF">NPIL_570521</name>
    <name evidence="4" type="ORF">NPIL_682461</name>
</gene>
<keyword evidence="6" id="KW-1185">Reference proteome</keyword>
<organism evidence="5 6">
    <name type="scientific">Nephila pilipes</name>
    <name type="common">Giant wood spider</name>
    <name type="synonym">Nephila maculata</name>
    <dbReference type="NCBI Taxonomy" id="299642"/>
    <lineage>
        <taxon>Eukaryota</taxon>
        <taxon>Metazoa</taxon>
        <taxon>Ecdysozoa</taxon>
        <taxon>Arthropoda</taxon>
        <taxon>Chelicerata</taxon>
        <taxon>Arachnida</taxon>
        <taxon>Araneae</taxon>
        <taxon>Araneomorphae</taxon>
        <taxon>Entelegynae</taxon>
        <taxon>Araneoidea</taxon>
        <taxon>Nephilidae</taxon>
        <taxon>Nephila</taxon>
    </lineage>
</organism>
<dbReference type="Proteomes" id="UP000887013">
    <property type="component" value="Unassembled WGS sequence"/>
</dbReference>
<dbReference type="Pfam" id="PF14214">
    <property type="entry name" value="Helitron_like_N"/>
    <property type="match status" value="1"/>
</dbReference>
<evidence type="ECO:0000313" key="4">
    <source>
        <dbReference type="EMBL" id="GFT92398.1"/>
    </source>
</evidence>
<protein>
    <submittedName>
        <fullName evidence="5">Helitron_like_N domain-containing protein</fullName>
    </submittedName>
</protein>
<name>A0A8X6QV06_NEPPI</name>
<accession>A0A8X6QV06</accession>
<evidence type="ECO:0000313" key="6">
    <source>
        <dbReference type="Proteomes" id="UP000887013"/>
    </source>
</evidence>
<dbReference type="OrthoDB" id="6434483at2759"/>
<sequence>MIYTCGKKIRGKEGAIEDVHLQMRSIRGSSAYWRIAMNELIAFIKCVDPPTWFITPSCNDLKWLYIRKALLIANKRPDVDPASICIDEAQQLIEMYPVVLSRHFSRRINAFMPHIKRNPGFLGGQVVDHWWRIEFQNRGSPHLNLLVWIKNEPSFDTPAGIALINKVDFVQLSF</sequence>
<dbReference type="InterPro" id="IPR025476">
    <property type="entry name" value="Helitron_helicase-like"/>
</dbReference>
<evidence type="ECO:0000259" key="1">
    <source>
        <dbReference type="Pfam" id="PF14214"/>
    </source>
</evidence>
<evidence type="ECO:0000313" key="2">
    <source>
        <dbReference type="EMBL" id="GFS77215.1"/>
    </source>
</evidence>
<evidence type="ECO:0000313" key="3">
    <source>
        <dbReference type="EMBL" id="GFT78019.1"/>
    </source>
</evidence>
<dbReference type="EMBL" id="BMAW01022485">
    <property type="protein sequence ID" value="GFT78019.1"/>
    <property type="molecule type" value="Genomic_DNA"/>
</dbReference>
<dbReference type="AlphaFoldDB" id="A0A8X6QV06"/>
<dbReference type="EMBL" id="BMAW01002146">
    <property type="protein sequence ID" value="GFS77215.1"/>
    <property type="molecule type" value="Genomic_DNA"/>
</dbReference>
<feature type="domain" description="Helitron helicase-like" evidence="1">
    <location>
        <begin position="15"/>
        <end position="147"/>
    </location>
</feature>
<proteinExistence type="predicted"/>
<dbReference type="EMBL" id="BMAW01074485">
    <property type="protein sequence ID" value="GFT92398.1"/>
    <property type="molecule type" value="Genomic_DNA"/>
</dbReference>
<reference evidence="5" key="1">
    <citation type="submission" date="2020-08" db="EMBL/GenBank/DDBJ databases">
        <title>Multicomponent nature underlies the extraordinary mechanical properties of spider dragline silk.</title>
        <authorList>
            <person name="Kono N."/>
            <person name="Nakamura H."/>
            <person name="Mori M."/>
            <person name="Yoshida Y."/>
            <person name="Ohtoshi R."/>
            <person name="Malay A.D."/>
            <person name="Moran D.A.P."/>
            <person name="Tomita M."/>
            <person name="Numata K."/>
            <person name="Arakawa K."/>
        </authorList>
    </citation>
    <scope>NUCLEOTIDE SEQUENCE</scope>
</reference>